<dbReference type="NCBIfam" id="NF042991">
    <property type="entry name" value="alk_phos_PafA"/>
    <property type="match status" value="1"/>
</dbReference>
<dbReference type="OrthoDB" id="9766127at2"/>
<reference evidence="8" key="1">
    <citation type="submission" date="2017-02" db="EMBL/GenBank/DDBJ databases">
        <authorList>
            <person name="Varghese N."/>
            <person name="Submissions S."/>
        </authorList>
    </citation>
    <scope>NUCLEOTIDE SEQUENCE [LARGE SCALE GENOMIC DNA]</scope>
    <source>
        <strain evidence="8">DSM 22385</strain>
    </source>
</reference>
<keyword evidence="8" id="KW-1185">Reference proteome</keyword>
<feature type="active site" description="Phosphothreonine intermediate" evidence="4">
    <location>
        <position position="87"/>
    </location>
</feature>
<keyword evidence="3 6" id="KW-0732">Signal</keyword>
<sequence>MTFKTLVITALVITTLAVSAQPKRPSPPVPKTTVPRPKLMVGIMVDQMRWDYLYRFYERYGSGGFKRMLNEGFSAENTYINYIPSVTAIGHASVYTGSVPAIHGMAGNDFIQQSTGRTVYCVEDTTVSTVGSSTVVAGQMSPRNLLSTTMTDELRLATNFRSKVIAVASKDRGSILPGGHAANAAYWYDEDTGNWVTSTYYMNALPAWVSNFNAQRLHEKYLKQDWNTLYPINTYVQSSKDDNRYEGRFAGMTSSTFPIKTSEMSARWNTLITSTPYGSSLTLDLAKAAVENESLGADDITDFLAVSVSSPDYIGHQFGPNSIEVEDTYLRLDRDLASFLTYLDTKVGKGNYTVFLTADHAVQHNSGFMADNRINTGVFQTSANMRELNTLLENEFKVKGAIRSFSNYQVSLNYAAIEAGKGNIAEIKTRTIEFLKKKEGVAFVVDMEQAQTANIPASYRERIINGYNRERSGVIQIILKPAWYSGSGASPTGATHGTVSPDDTHIPFLLMGWGIKHGKTNASHNMTDIAPTITGLLKIQEPNGNIGVAVHEAYK</sequence>
<evidence type="ECO:0000313" key="8">
    <source>
        <dbReference type="Proteomes" id="UP000189981"/>
    </source>
</evidence>
<dbReference type="AlphaFoldDB" id="A0A1T5EDD9"/>
<dbReference type="PANTHER" id="PTHR10151:SF120">
    <property type="entry name" value="BIS(5'-ADENOSYL)-TRIPHOSPHATASE"/>
    <property type="match status" value="1"/>
</dbReference>
<dbReference type="InterPro" id="IPR026263">
    <property type="entry name" value="Alkaline_phosphatase_prok"/>
</dbReference>
<keyword evidence="2" id="KW-0479">Metal-binding</keyword>
<dbReference type="PANTHER" id="PTHR10151">
    <property type="entry name" value="ECTONUCLEOTIDE PYROPHOSPHATASE/PHOSPHODIESTERASE"/>
    <property type="match status" value="1"/>
</dbReference>
<dbReference type="Gene3D" id="3.30.1360.150">
    <property type="match status" value="1"/>
</dbReference>
<accession>A0A1T5EDD9</accession>
<dbReference type="SUPFAM" id="SSF53649">
    <property type="entry name" value="Alkaline phosphatase-like"/>
    <property type="match status" value="1"/>
</dbReference>
<dbReference type="Pfam" id="PF01663">
    <property type="entry name" value="Phosphodiest"/>
    <property type="match status" value="1"/>
</dbReference>
<dbReference type="RefSeq" id="WP_079703406.1">
    <property type="nucleotide sequence ID" value="NZ_FUYR01000003.1"/>
</dbReference>
<evidence type="ECO:0000256" key="4">
    <source>
        <dbReference type="PIRSR" id="PIRSR031924-50"/>
    </source>
</evidence>
<feature type="binding site" evidence="5">
    <location>
        <position position="108"/>
    </location>
    <ligand>
        <name>substrate</name>
    </ligand>
</feature>
<dbReference type="CDD" id="cd16016">
    <property type="entry name" value="AP-SPAP"/>
    <property type="match status" value="1"/>
</dbReference>
<dbReference type="GO" id="GO:0046872">
    <property type="term" value="F:metal ion binding"/>
    <property type="evidence" value="ECO:0007669"/>
    <property type="project" value="UniProtKB-KW"/>
</dbReference>
<dbReference type="EMBL" id="FUYR01000003">
    <property type="protein sequence ID" value="SKB81820.1"/>
    <property type="molecule type" value="Genomic_DNA"/>
</dbReference>
<dbReference type="InterPro" id="IPR017850">
    <property type="entry name" value="Alkaline_phosphatase_core_sf"/>
</dbReference>
<evidence type="ECO:0000256" key="2">
    <source>
        <dbReference type="ARBA" id="ARBA00022723"/>
    </source>
</evidence>
<evidence type="ECO:0000256" key="5">
    <source>
        <dbReference type="PIRSR" id="PIRSR031924-51"/>
    </source>
</evidence>
<evidence type="ECO:0000256" key="1">
    <source>
        <dbReference type="ARBA" id="ARBA00022553"/>
    </source>
</evidence>
<dbReference type="Proteomes" id="UP000189981">
    <property type="component" value="Unassembled WGS sequence"/>
</dbReference>
<dbReference type="STRING" id="572036.SAMN05661099_2889"/>
<proteinExistence type="predicted"/>
<organism evidence="7 8">
    <name type="scientific">Daejeonella lutea</name>
    <dbReference type="NCBI Taxonomy" id="572036"/>
    <lineage>
        <taxon>Bacteria</taxon>
        <taxon>Pseudomonadati</taxon>
        <taxon>Bacteroidota</taxon>
        <taxon>Sphingobacteriia</taxon>
        <taxon>Sphingobacteriales</taxon>
        <taxon>Sphingobacteriaceae</taxon>
        <taxon>Daejeonella</taxon>
    </lineage>
</organism>
<keyword evidence="1 4" id="KW-0597">Phosphoprotein</keyword>
<evidence type="ECO:0000256" key="6">
    <source>
        <dbReference type="SAM" id="SignalP"/>
    </source>
</evidence>
<name>A0A1T5EDD9_9SPHI</name>
<dbReference type="Gene3D" id="3.40.720.10">
    <property type="entry name" value="Alkaline Phosphatase, subunit A"/>
    <property type="match status" value="1"/>
</dbReference>
<feature type="signal peptide" evidence="6">
    <location>
        <begin position="1"/>
        <end position="20"/>
    </location>
</feature>
<dbReference type="PIRSF" id="PIRSF031924">
    <property type="entry name" value="Pi-irrepressible_AP"/>
    <property type="match status" value="1"/>
</dbReference>
<dbReference type="GO" id="GO:0004035">
    <property type="term" value="F:alkaline phosphatase activity"/>
    <property type="evidence" value="ECO:0007669"/>
    <property type="project" value="InterPro"/>
</dbReference>
<evidence type="ECO:0000256" key="3">
    <source>
        <dbReference type="ARBA" id="ARBA00022729"/>
    </source>
</evidence>
<dbReference type="InterPro" id="IPR002591">
    <property type="entry name" value="Phosphodiest/P_Trfase"/>
</dbReference>
<gene>
    <name evidence="7" type="ORF">SAMN05661099_2889</name>
</gene>
<protein>
    <submittedName>
        <fullName evidence="7">Predicted pyrophosphatase or phosphodiesterase, AlkP superfamily</fullName>
    </submittedName>
</protein>
<feature type="chain" id="PRO_5010529142" evidence="6">
    <location>
        <begin position="21"/>
        <end position="555"/>
    </location>
</feature>
<evidence type="ECO:0000313" key="7">
    <source>
        <dbReference type="EMBL" id="SKB81820.1"/>
    </source>
</evidence>
<feature type="binding site" evidence="5">
    <location>
        <begin position="170"/>
        <end position="172"/>
    </location>
    <ligand>
        <name>substrate</name>
    </ligand>
</feature>